<dbReference type="EMBL" id="GGMS01003352">
    <property type="protein sequence ID" value="MBY72555.1"/>
    <property type="molecule type" value="Transcribed_RNA"/>
</dbReference>
<evidence type="ECO:0000313" key="1">
    <source>
        <dbReference type="EMBL" id="MBY72555.1"/>
    </source>
</evidence>
<proteinExistence type="predicted"/>
<keyword evidence="1" id="KW-0548">Nucleotidyltransferase</keyword>
<reference evidence="1" key="1">
    <citation type="submission" date="2018-04" db="EMBL/GenBank/DDBJ databases">
        <title>Transcriptome assembly of Sipha flava.</title>
        <authorList>
            <person name="Scully E.D."/>
            <person name="Geib S.M."/>
            <person name="Palmer N.A."/>
            <person name="Koch K."/>
            <person name="Bradshaw J."/>
            <person name="Heng-Moss T."/>
            <person name="Sarath G."/>
        </authorList>
    </citation>
    <scope>NUCLEOTIDE SEQUENCE</scope>
</reference>
<protein>
    <submittedName>
        <fullName evidence="1">Putative RNA-directed DNA polymerase</fullName>
    </submittedName>
</protein>
<name>A0A2S2Q477_9HEMI</name>
<sequence length="101" mass="11710">MWTYGIQLWGPAKISNTNRIQRFQSKTLLVITKALFYVSNQTLYNDLAISPVCDVARTFYRQFNLSAKNYGNPLIKGLASVNILDNPKKKLKKRWCRDLLI</sequence>
<keyword evidence="1" id="KW-0695">RNA-directed DNA polymerase</keyword>
<accession>A0A2S2Q477</accession>
<keyword evidence="1" id="KW-0808">Transferase</keyword>
<dbReference type="AlphaFoldDB" id="A0A2S2Q477"/>
<dbReference type="GO" id="GO:0003964">
    <property type="term" value="F:RNA-directed DNA polymerase activity"/>
    <property type="evidence" value="ECO:0007669"/>
    <property type="project" value="UniProtKB-KW"/>
</dbReference>
<gene>
    <name evidence="1" type="ORF">g.1408</name>
</gene>
<organism evidence="1">
    <name type="scientific">Sipha flava</name>
    <name type="common">yellow sugarcane aphid</name>
    <dbReference type="NCBI Taxonomy" id="143950"/>
    <lineage>
        <taxon>Eukaryota</taxon>
        <taxon>Metazoa</taxon>
        <taxon>Ecdysozoa</taxon>
        <taxon>Arthropoda</taxon>
        <taxon>Hexapoda</taxon>
        <taxon>Insecta</taxon>
        <taxon>Pterygota</taxon>
        <taxon>Neoptera</taxon>
        <taxon>Paraneoptera</taxon>
        <taxon>Hemiptera</taxon>
        <taxon>Sternorrhyncha</taxon>
        <taxon>Aphidomorpha</taxon>
        <taxon>Aphidoidea</taxon>
        <taxon>Aphididae</taxon>
        <taxon>Sipha</taxon>
    </lineage>
</organism>